<gene>
    <name evidence="2" type="ORF">Syun_029423</name>
</gene>
<comment type="caution">
    <text evidence="2">The sequence shown here is derived from an EMBL/GenBank/DDBJ whole genome shotgun (WGS) entry which is preliminary data.</text>
</comment>
<reference evidence="2 3" key="1">
    <citation type="submission" date="2024-01" db="EMBL/GenBank/DDBJ databases">
        <title>Genome assemblies of Stephania.</title>
        <authorList>
            <person name="Yang L."/>
        </authorList>
    </citation>
    <scope>NUCLEOTIDE SEQUENCE [LARGE SCALE GENOMIC DNA]</scope>
    <source>
        <strain evidence="2">YNDBR</strain>
        <tissue evidence="2">Leaf</tissue>
    </source>
</reference>
<evidence type="ECO:0000313" key="2">
    <source>
        <dbReference type="EMBL" id="KAK9087029.1"/>
    </source>
</evidence>
<sequence length="58" mass="6375">MHPLEDRTADFQFVLLVGFACWFFIELCVDGAPINEAEMVSGIGVSPTPASCGLRRME</sequence>
<evidence type="ECO:0000313" key="3">
    <source>
        <dbReference type="Proteomes" id="UP001420932"/>
    </source>
</evidence>
<dbReference type="EMBL" id="JBBNAF010000013">
    <property type="protein sequence ID" value="KAK9087029.1"/>
    <property type="molecule type" value="Genomic_DNA"/>
</dbReference>
<dbReference type="AlphaFoldDB" id="A0AAP0HHA3"/>
<keyword evidence="3" id="KW-1185">Reference proteome</keyword>
<organism evidence="2 3">
    <name type="scientific">Stephania yunnanensis</name>
    <dbReference type="NCBI Taxonomy" id="152371"/>
    <lineage>
        <taxon>Eukaryota</taxon>
        <taxon>Viridiplantae</taxon>
        <taxon>Streptophyta</taxon>
        <taxon>Embryophyta</taxon>
        <taxon>Tracheophyta</taxon>
        <taxon>Spermatophyta</taxon>
        <taxon>Magnoliopsida</taxon>
        <taxon>Ranunculales</taxon>
        <taxon>Menispermaceae</taxon>
        <taxon>Menispermoideae</taxon>
        <taxon>Cissampelideae</taxon>
        <taxon>Stephania</taxon>
    </lineage>
</organism>
<accession>A0AAP0HHA3</accession>
<feature type="transmembrane region" description="Helical" evidence="1">
    <location>
        <begin position="12"/>
        <end position="29"/>
    </location>
</feature>
<keyword evidence="1" id="KW-0812">Transmembrane</keyword>
<proteinExistence type="predicted"/>
<protein>
    <submittedName>
        <fullName evidence="2">Uncharacterized protein</fullName>
    </submittedName>
</protein>
<dbReference type="PROSITE" id="PS51257">
    <property type="entry name" value="PROKAR_LIPOPROTEIN"/>
    <property type="match status" value="1"/>
</dbReference>
<keyword evidence="1" id="KW-1133">Transmembrane helix</keyword>
<evidence type="ECO:0000256" key="1">
    <source>
        <dbReference type="SAM" id="Phobius"/>
    </source>
</evidence>
<keyword evidence="1" id="KW-0472">Membrane</keyword>
<dbReference type="Proteomes" id="UP001420932">
    <property type="component" value="Unassembled WGS sequence"/>
</dbReference>
<name>A0AAP0HHA3_9MAGN</name>